<dbReference type="EMBL" id="VSRR010144661">
    <property type="protein sequence ID" value="MPD05149.1"/>
    <property type="molecule type" value="Genomic_DNA"/>
</dbReference>
<dbReference type="Proteomes" id="UP000324222">
    <property type="component" value="Unassembled WGS sequence"/>
</dbReference>
<sequence length="126" mass="13945">MRTQISHTYKHLPFQGHRSLALGEVVAASTPRPPLQQWRVRERGGAPLSSRAGAGHGARRWSRCAFYPLQQRGHFTPYPAPPSGHLSSLQALLSMLFLPRSRPSAPLSLLLYMLSLSLSLPPCESH</sequence>
<comment type="caution">
    <text evidence="1">The sequence shown here is derived from an EMBL/GenBank/DDBJ whole genome shotgun (WGS) entry which is preliminary data.</text>
</comment>
<protein>
    <submittedName>
        <fullName evidence="1">Uncharacterized protein</fullName>
    </submittedName>
</protein>
<organism evidence="1 2">
    <name type="scientific">Portunus trituberculatus</name>
    <name type="common">Swimming crab</name>
    <name type="synonym">Neptunus trituberculatus</name>
    <dbReference type="NCBI Taxonomy" id="210409"/>
    <lineage>
        <taxon>Eukaryota</taxon>
        <taxon>Metazoa</taxon>
        <taxon>Ecdysozoa</taxon>
        <taxon>Arthropoda</taxon>
        <taxon>Crustacea</taxon>
        <taxon>Multicrustacea</taxon>
        <taxon>Malacostraca</taxon>
        <taxon>Eumalacostraca</taxon>
        <taxon>Eucarida</taxon>
        <taxon>Decapoda</taxon>
        <taxon>Pleocyemata</taxon>
        <taxon>Brachyura</taxon>
        <taxon>Eubrachyura</taxon>
        <taxon>Portunoidea</taxon>
        <taxon>Portunidae</taxon>
        <taxon>Portuninae</taxon>
        <taxon>Portunus</taxon>
    </lineage>
</organism>
<proteinExistence type="predicted"/>
<accession>A0A5B7KJ15</accession>
<reference evidence="1 2" key="1">
    <citation type="submission" date="2019-05" db="EMBL/GenBank/DDBJ databases">
        <title>Another draft genome of Portunus trituberculatus and its Hox gene families provides insights of decapod evolution.</title>
        <authorList>
            <person name="Jeong J.-H."/>
            <person name="Song I."/>
            <person name="Kim S."/>
            <person name="Choi T."/>
            <person name="Kim D."/>
            <person name="Ryu S."/>
            <person name="Kim W."/>
        </authorList>
    </citation>
    <scope>NUCLEOTIDE SEQUENCE [LARGE SCALE GENOMIC DNA]</scope>
    <source>
        <tissue evidence="1">Muscle</tissue>
    </source>
</reference>
<gene>
    <name evidence="1" type="ORF">E2C01_100880</name>
</gene>
<name>A0A5B7KJ15_PORTR</name>
<keyword evidence="2" id="KW-1185">Reference proteome</keyword>
<evidence type="ECO:0000313" key="1">
    <source>
        <dbReference type="EMBL" id="MPD05149.1"/>
    </source>
</evidence>
<evidence type="ECO:0000313" key="2">
    <source>
        <dbReference type="Proteomes" id="UP000324222"/>
    </source>
</evidence>
<dbReference type="AlphaFoldDB" id="A0A5B7KJ15"/>